<evidence type="ECO:0000313" key="3">
    <source>
        <dbReference type="EMBL" id="MFC4294645.1"/>
    </source>
</evidence>
<reference evidence="4" key="1">
    <citation type="journal article" date="2019" name="Int. J. Syst. Evol. Microbiol.">
        <title>The Global Catalogue of Microorganisms (GCM) 10K type strain sequencing project: providing services to taxonomists for standard genome sequencing and annotation.</title>
        <authorList>
            <consortium name="The Broad Institute Genomics Platform"/>
            <consortium name="The Broad Institute Genome Sequencing Center for Infectious Disease"/>
            <person name="Wu L."/>
            <person name="Ma J."/>
        </authorList>
    </citation>
    <scope>NUCLEOTIDE SEQUENCE [LARGE SCALE GENOMIC DNA]</scope>
    <source>
        <strain evidence="4">CGMCC 1.12989</strain>
    </source>
</reference>
<evidence type="ECO:0000313" key="4">
    <source>
        <dbReference type="Proteomes" id="UP001595828"/>
    </source>
</evidence>
<name>A0ABV8RMT3_9SPHN</name>
<keyword evidence="4" id="KW-1185">Reference proteome</keyword>
<keyword evidence="1" id="KW-0472">Membrane</keyword>
<protein>
    <submittedName>
        <fullName evidence="3">PspC domain-containing protein</fullName>
    </submittedName>
</protein>
<keyword evidence="1" id="KW-1133">Transmembrane helix</keyword>
<comment type="caution">
    <text evidence="3">The sequence shown here is derived from an EMBL/GenBank/DDBJ whole genome shotgun (WGS) entry which is preliminary data.</text>
</comment>
<organism evidence="3 4">
    <name type="scientific">Novosphingobium tardum</name>
    <dbReference type="NCBI Taxonomy" id="1538021"/>
    <lineage>
        <taxon>Bacteria</taxon>
        <taxon>Pseudomonadati</taxon>
        <taxon>Pseudomonadota</taxon>
        <taxon>Alphaproteobacteria</taxon>
        <taxon>Sphingomonadales</taxon>
        <taxon>Sphingomonadaceae</taxon>
        <taxon>Novosphingobium</taxon>
    </lineage>
</organism>
<evidence type="ECO:0000259" key="2">
    <source>
        <dbReference type="Pfam" id="PF04024"/>
    </source>
</evidence>
<dbReference type="Pfam" id="PF04024">
    <property type="entry name" value="PspC"/>
    <property type="match status" value="1"/>
</dbReference>
<feature type="transmembrane region" description="Helical" evidence="1">
    <location>
        <begin position="49"/>
        <end position="73"/>
    </location>
</feature>
<gene>
    <name evidence="3" type="ORF">ACFO0A_06180</name>
</gene>
<dbReference type="Proteomes" id="UP001595828">
    <property type="component" value="Unassembled WGS sequence"/>
</dbReference>
<dbReference type="InterPro" id="IPR007168">
    <property type="entry name" value="Phageshock_PspC_N"/>
</dbReference>
<proteinExistence type="predicted"/>
<dbReference type="RefSeq" id="WP_379538091.1">
    <property type="nucleotide sequence ID" value="NZ_JBHSDR010000003.1"/>
</dbReference>
<feature type="domain" description="Phage shock protein PspC N-terminal" evidence="2">
    <location>
        <begin position="21"/>
        <end position="72"/>
    </location>
</feature>
<evidence type="ECO:0000256" key="1">
    <source>
        <dbReference type="SAM" id="Phobius"/>
    </source>
</evidence>
<sequence>MNDLRFEDQPVREVGRRRGFHLDKANGKLMGVCSGIADTFGWDVTLVRIAWVAGTLLGLGSLIIIYLAIGLLAD</sequence>
<accession>A0ABV8RMT3</accession>
<keyword evidence="1" id="KW-0812">Transmembrane</keyword>
<dbReference type="EMBL" id="JBHSDR010000003">
    <property type="protein sequence ID" value="MFC4294645.1"/>
    <property type="molecule type" value="Genomic_DNA"/>
</dbReference>